<dbReference type="Proteomes" id="UP001291309">
    <property type="component" value="Unassembled WGS sequence"/>
</dbReference>
<proteinExistence type="predicted"/>
<evidence type="ECO:0000256" key="1">
    <source>
        <dbReference type="SAM" id="SignalP"/>
    </source>
</evidence>
<name>A0ABU5GV44_9BACT</name>
<feature type="signal peptide" evidence="1">
    <location>
        <begin position="1"/>
        <end position="17"/>
    </location>
</feature>
<organism evidence="2 3">
    <name type="scientific">Hyalangium rubrum</name>
    <dbReference type="NCBI Taxonomy" id="3103134"/>
    <lineage>
        <taxon>Bacteria</taxon>
        <taxon>Pseudomonadati</taxon>
        <taxon>Myxococcota</taxon>
        <taxon>Myxococcia</taxon>
        <taxon>Myxococcales</taxon>
        <taxon>Cystobacterineae</taxon>
        <taxon>Archangiaceae</taxon>
        <taxon>Hyalangium</taxon>
    </lineage>
</organism>
<evidence type="ECO:0000313" key="2">
    <source>
        <dbReference type="EMBL" id="MDY7224911.1"/>
    </source>
</evidence>
<feature type="chain" id="PRO_5047534447" evidence="1">
    <location>
        <begin position="18"/>
        <end position="207"/>
    </location>
</feature>
<protein>
    <submittedName>
        <fullName evidence="2">Uncharacterized protein</fullName>
    </submittedName>
</protein>
<dbReference type="RefSeq" id="WP_321543637.1">
    <property type="nucleotide sequence ID" value="NZ_JAXIVS010000001.1"/>
</dbReference>
<keyword evidence="3" id="KW-1185">Reference proteome</keyword>
<dbReference type="EMBL" id="JAXIVS010000001">
    <property type="protein sequence ID" value="MDY7224911.1"/>
    <property type="molecule type" value="Genomic_DNA"/>
</dbReference>
<accession>A0ABU5GV44</accession>
<reference evidence="2 3" key="1">
    <citation type="submission" date="2023-12" db="EMBL/GenBank/DDBJ databases">
        <title>the genome sequence of Hyalangium sp. s54d21.</title>
        <authorList>
            <person name="Zhang X."/>
        </authorList>
    </citation>
    <scope>NUCLEOTIDE SEQUENCE [LARGE SCALE GENOMIC DNA]</scope>
    <source>
        <strain evidence="3">s54d21</strain>
    </source>
</reference>
<keyword evidence="1" id="KW-0732">Signal</keyword>
<sequence length="207" mass="21923">MRLAIVLLTLAASSALAQGTPSAQAKAGANSTITVRCMDDCSVRLDGKAGMRKDPRTWEFKDVAPGQRRVEATGGFLNRSLYNGYADVPAGMRVMAQISSSNRLTITESKPLTEEKEAKVTGTTPSVLTMRCPKQCTVSVDGARKGAGQSQLVVVRDLPPGEHTIEVKFVLGTKMVRSQLDIPAGSEVFATATEGGITITNSKPLGK</sequence>
<comment type="caution">
    <text evidence="2">The sequence shown here is derived from an EMBL/GenBank/DDBJ whole genome shotgun (WGS) entry which is preliminary data.</text>
</comment>
<gene>
    <name evidence="2" type="ORF">SYV04_00895</name>
</gene>
<evidence type="ECO:0000313" key="3">
    <source>
        <dbReference type="Proteomes" id="UP001291309"/>
    </source>
</evidence>